<feature type="compositionally biased region" description="Basic and acidic residues" evidence="1">
    <location>
        <begin position="81"/>
        <end position="96"/>
    </location>
</feature>
<dbReference type="AlphaFoldDB" id="A0A0L7RIX1"/>
<dbReference type="OrthoDB" id="342281at2759"/>
<evidence type="ECO:0000313" key="2">
    <source>
        <dbReference type="EMBL" id="KOC70810.1"/>
    </source>
</evidence>
<protein>
    <submittedName>
        <fullName evidence="2">Uncharacterized protein</fullName>
    </submittedName>
</protein>
<accession>A0A0L7RIX1</accession>
<evidence type="ECO:0000256" key="1">
    <source>
        <dbReference type="SAM" id="MobiDB-lite"/>
    </source>
</evidence>
<reference evidence="2 3" key="1">
    <citation type="submission" date="2015-07" db="EMBL/GenBank/DDBJ databases">
        <title>The genome of Habropoda laboriosa.</title>
        <authorList>
            <person name="Pan H."/>
            <person name="Kapheim K."/>
        </authorList>
    </citation>
    <scope>NUCLEOTIDE SEQUENCE [LARGE SCALE GENOMIC DNA]</scope>
    <source>
        <strain evidence="2">0110345459</strain>
    </source>
</reference>
<sequence length="154" mass="17927">MENERLYELRSRSRSGTPLVQSRALIEPEISERRYDLRSRSKERSPGEVTLLVSTVFRLLRRANRVRLEFCFRSGNDPESTTERSATKLERRSERQKARRQIHANGRTADGKVATTLTSDYSSEEGEDLSTNRPSSAHEIYKQAGDWWKYVFDL</sequence>
<dbReference type="EMBL" id="KQ414583">
    <property type="protein sequence ID" value="KOC70810.1"/>
    <property type="molecule type" value="Genomic_DNA"/>
</dbReference>
<gene>
    <name evidence="2" type="ORF">WH47_06850</name>
</gene>
<proteinExistence type="predicted"/>
<organism evidence="2 3">
    <name type="scientific">Habropoda laboriosa</name>
    <dbReference type="NCBI Taxonomy" id="597456"/>
    <lineage>
        <taxon>Eukaryota</taxon>
        <taxon>Metazoa</taxon>
        <taxon>Ecdysozoa</taxon>
        <taxon>Arthropoda</taxon>
        <taxon>Hexapoda</taxon>
        <taxon>Insecta</taxon>
        <taxon>Pterygota</taxon>
        <taxon>Neoptera</taxon>
        <taxon>Endopterygota</taxon>
        <taxon>Hymenoptera</taxon>
        <taxon>Apocrita</taxon>
        <taxon>Aculeata</taxon>
        <taxon>Apoidea</taxon>
        <taxon>Anthophila</taxon>
        <taxon>Apidae</taxon>
        <taxon>Habropoda</taxon>
    </lineage>
</organism>
<feature type="region of interest" description="Disordered" evidence="1">
    <location>
        <begin position="74"/>
        <end position="135"/>
    </location>
</feature>
<evidence type="ECO:0000313" key="3">
    <source>
        <dbReference type="Proteomes" id="UP000053825"/>
    </source>
</evidence>
<dbReference type="STRING" id="597456.A0A0L7RIX1"/>
<keyword evidence="3" id="KW-1185">Reference proteome</keyword>
<name>A0A0L7RIX1_9HYME</name>
<dbReference type="Proteomes" id="UP000053825">
    <property type="component" value="Unassembled WGS sequence"/>
</dbReference>